<name>A0A4Y2ERF6_ARAVE</name>
<proteinExistence type="predicted"/>
<gene>
    <name evidence="2" type="ORF">AVEN_56921_1</name>
</gene>
<dbReference type="OrthoDB" id="6145741at2759"/>
<dbReference type="EMBL" id="BGPR01000692">
    <property type="protein sequence ID" value="GBM31820.1"/>
    <property type="molecule type" value="Genomic_DNA"/>
</dbReference>
<comment type="caution">
    <text evidence="2">The sequence shown here is derived from an EMBL/GenBank/DDBJ whole genome shotgun (WGS) entry which is preliminary data.</text>
</comment>
<evidence type="ECO:0000256" key="1">
    <source>
        <dbReference type="SAM" id="MobiDB-lite"/>
    </source>
</evidence>
<evidence type="ECO:0000313" key="2">
    <source>
        <dbReference type="EMBL" id="GBM31820.1"/>
    </source>
</evidence>
<sequence length="134" mass="15367">MSDLLGHNRTDHSAPPASRVATPRVQKSGRNSSLFLTFHNVNSDTAFDFLLFLETIRTQIHDMIVDELQQKSTIKCYCVSKIRFSRETLDGDVEYCTPYFCSNVVIELDTSMIADHIEEAFEKIKESLDEFLKN</sequence>
<protein>
    <submittedName>
        <fullName evidence="2">Uncharacterized protein</fullName>
    </submittedName>
</protein>
<accession>A0A4Y2ERF6</accession>
<organism evidence="2 3">
    <name type="scientific">Araneus ventricosus</name>
    <name type="common">Orbweaver spider</name>
    <name type="synonym">Epeira ventricosa</name>
    <dbReference type="NCBI Taxonomy" id="182803"/>
    <lineage>
        <taxon>Eukaryota</taxon>
        <taxon>Metazoa</taxon>
        <taxon>Ecdysozoa</taxon>
        <taxon>Arthropoda</taxon>
        <taxon>Chelicerata</taxon>
        <taxon>Arachnida</taxon>
        <taxon>Araneae</taxon>
        <taxon>Araneomorphae</taxon>
        <taxon>Entelegynae</taxon>
        <taxon>Araneoidea</taxon>
        <taxon>Araneidae</taxon>
        <taxon>Araneus</taxon>
    </lineage>
</organism>
<keyword evidence="3" id="KW-1185">Reference proteome</keyword>
<feature type="region of interest" description="Disordered" evidence="1">
    <location>
        <begin position="1"/>
        <end position="26"/>
    </location>
</feature>
<dbReference type="AlphaFoldDB" id="A0A4Y2ERF6"/>
<evidence type="ECO:0000313" key="3">
    <source>
        <dbReference type="Proteomes" id="UP000499080"/>
    </source>
</evidence>
<feature type="compositionally biased region" description="Basic and acidic residues" evidence="1">
    <location>
        <begin position="1"/>
        <end position="12"/>
    </location>
</feature>
<dbReference type="Proteomes" id="UP000499080">
    <property type="component" value="Unassembled WGS sequence"/>
</dbReference>
<reference evidence="2 3" key="1">
    <citation type="journal article" date="2019" name="Sci. Rep.">
        <title>Orb-weaving spider Araneus ventricosus genome elucidates the spidroin gene catalogue.</title>
        <authorList>
            <person name="Kono N."/>
            <person name="Nakamura H."/>
            <person name="Ohtoshi R."/>
            <person name="Moran D.A.P."/>
            <person name="Shinohara A."/>
            <person name="Yoshida Y."/>
            <person name="Fujiwara M."/>
            <person name="Mori M."/>
            <person name="Tomita M."/>
            <person name="Arakawa K."/>
        </authorList>
    </citation>
    <scope>NUCLEOTIDE SEQUENCE [LARGE SCALE GENOMIC DNA]</scope>
</reference>